<evidence type="ECO:0000259" key="8">
    <source>
        <dbReference type="Pfam" id="PF14881"/>
    </source>
</evidence>
<evidence type="ECO:0000256" key="6">
    <source>
        <dbReference type="ARBA" id="ARBA00023128"/>
    </source>
</evidence>
<feature type="domain" description="Misato Segment II tubulin-like" evidence="7">
    <location>
        <begin position="2"/>
        <end position="115"/>
    </location>
</feature>
<dbReference type="InterPro" id="IPR019605">
    <property type="entry name" value="Misato_II_tubulin-like"/>
</dbReference>
<dbReference type="GO" id="GO:0005739">
    <property type="term" value="C:mitochondrion"/>
    <property type="evidence" value="ECO:0007669"/>
    <property type="project" value="UniProtKB-SubCell"/>
</dbReference>
<dbReference type="OrthoDB" id="271881at2759"/>
<evidence type="ECO:0000256" key="5">
    <source>
        <dbReference type="ARBA" id="ARBA00022030"/>
    </source>
</evidence>
<dbReference type="PANTHER" id="PTHR13391:SF0">
    <property type="entry name" value="PROTEIN MISATO HOMOLOG 1"/>
    <property type="match status" value="1"/>
</dbReference>
<dbReference type="Gene3D" id="3.40.50.1440">
    <property type="entry name" value="Tubulin/FtsZ, GTPase domain"/>
    <property type="match status" value="1"/>
</dbReference>
<dbReference type="Pfam" id="PF14881">
    <property type="entry name" value="Tubulin_3"/>
    <property type="match status" value="1"/>
</dbReference>
<dbReference type="InterPro" id="IPR049942">
    <property type="entry name" value="DML1/Misato"/>
</dbReference>
<dbReference type="Proteomes" id="UP000262825">
    <property type="component" value="Unassembled WGS sequence"/>
</dbReference>
<evidence type="ECO:0000313" key="9">
    <source>
        <dbReference type="EMBL" id="SSD61690.1"/>
    </source>
</evidence>
<comment type="function">
    <text evidence="1">Involved in the partitioning of the mitochondrial organelle and mitochondrial DNA (mtDNA) inheritance.</text>
</comment>
<evidence type="ECO:0000256" key="3">
    <source>
        <dbReference type="ARBA" id="ARBA00008507"/>
    </source>
</evidence>
<dbReference type="VEuPathDB" id="FungiDB:SCODWIG_03451"/>
<evidence type="ECO:0000313" key="10">
    <source>
        <dbReference type="Proteomes" id="UP000262825"/>
    </source>
</evidence>
<comment type="similarity">
    <text evidence="3">Belongs to the misato family.</text>
</comment>
<organism evidence="9 10">
    <name type="scientific">Saccharomycodes ludwigii</name>
    <dbReference type="NCBI Taxonomy" id="36035"/>
    <lineage>
        <taxon>Eukaryota</taxon>
        <taxon>Fungi</taxon>
        <taxon>Dikarya</taxon>
        <taxon>Ascomycota</taxon>
        <taxon>Saccharomycotina</taxon>
        <taxon>Saccharomycetes</taxon>
        <taxon>Saccharomycodales</taxon>
        <taxon>Saccharomycodaceae</taxon>
        <taxon>Saccharomycodes</taxon>
    </lineage>
</organism>
<dbReference type="InterPro" id="IPR036525">
    <property type="entry name" value="Tubulin/FtsZ_GTPase_sf"/>
</dbReference>
<comment type="subcellular location">
    <subcellularLocation>
        <location evidence="2">Mitochondrion</location>
    </subcellularLocation>
</comment>
<protein>
    <recommendedName>
        <fullName evidence="4">Protein DML1</fullName>
    </recommendedName>
    <alternativeName>
        <fullName evidence="5">Protein dml1</fullName>
    </alternativeName>
</protein>
<evidence type="ECO:0000256" key="2">
    <source>
        <dbReference type="ARBA" id="ARBA00004173"/>
    </source>
</evidence>
<dbReference type="InterPro" id="IPR029209">
    <property type="entry name" value="DML1/Misato_tubulin"/>
</dbReference>
<accession>A0A376BC37</accession>
<proteinExistence type="inferred from homology"/>
<reference evidence="10" key="1">
    <citation type="submission" date="2018-06" db="EMBL/GenBank/DDBJ databases">
        <authorList>
            <person name="Guldener U."/>
        </authorList>
    </citation>
    <scope>NUCLEOTIDE SEQUENCE [LARGE SCALE GENOMIC DNA]</scope>
    <source>
        <strain evidence="10">UTAD17</strain>
    </source>
</reference>
<dbReference type="EMBL" id="UFAJ01000836">
    <property type="protein sequence ID" value="SSD61690.1"/>
    <property type="molecule type" value="Genomic_DNA"/>
</dbReference>
<name>A0A376BC37_9ASCO</name>
<dbReference type="AlphaFoldDB" id="A0A376BC37"/>
<gene>
    <name evidence="9" type="ORF">SCODWIG_03451</name>
</gene>
<evidence type="ECO:0000256" key="4">
    <source>
        <dbReference type="ARBA" id="ARBA00014097"/>
    </source>
</evidence>
<feature type="domain" description="DML1/Misato tubulin" evidence="8">
    <location>
        <begin position="127"/>
        <end position="275"/>
    </location>
</feature>
<sequence>MQEILNLSLSHRSNHLITQFYNIQESLLQLNTGLVGSKKSLKNDPKVFLNCDIIGGPTKYLNYTPRCILWDAKYGNGSLSKYEYTEKNNHQTDDNVQVIYTSSEIKKSEYMEKLDLGVSTEKVPIDQSHNTKYWTDYNKLIYSPNSFVFLKNWYHNDDGSTNAIPIRKNELIGNEKNNSQQFNNPQFGTTEYDLNKEELWDNSLHYFLESSDNLQGINLISDVSTGWGGILTSLYPDLKDELPKINIFTWTNQSIHNTNVYNEIENYLDVIEYSNLVFPLYYNNNTNIWKSSSSQALIFQTINSLFDDKSNAISCQDLLYSLNDGIYDKRNLVSSIKCNVDNVQNKSNVKDYSYVSYISNNSTIDNAKIFNEVAIIRDDSSDSNVDTNYTPDRHKHVYKTYQLDYNNLDTIDNSADITKINSLTLQIDNKPKKIFKNWYKIIDKTNTKILQLHIGSNNGSKDDFKNDIANLIEAYQSTGYYDIHSDDSDYDSDYY</sequence>
<keyword evidence="6" id="KW-0496">Mitochondrion</keyword>
<keyword evidence="10" id="KW-1185">Reference proteome</keyword>
<dbReference type="PANTHER" id="PTHR13391">
    <property type="entry name" value="MITOCHONDRIAL DISTRIBUTION REGULATOR MISATO"/>
    <property type="match status" value="1"/>
</dbReference>
<dbReference type="SUPFAM" id="SSF52490">
    <property type="entry name" value="Tubulin nucleotide-binding domain-like"/>
    <property type="match status" value="1"/>
</dbReference>
<dbReference type="GO" id="GO:0007005">
    <property type="term" value="P:mitochondrion organization"/>
    <property type="evidence" value="ECO:0007669"/>
    <property type="project" value="InterPro"/>
</dbReference>
<evidence type="ECO:0000256" key="1">
    <source>
        <dbReference type="ARBA" id="ARBA00003757"/>
    </source>
</evidence>
<evidence type="ECO:0000259" key="7">
    <source>
        <dbReference type="Pfam" id="PF10644"/>
    </source>
</evidence>
<dbReference type="Pfam" id="PF10644">
    <property type="entry name" value="Misat_Tub_SegII"/>
    <property type="match status" value="1"/>
</dbReference>